<protein>
    <submittedName>
        <fullName evidence="2">Uncharacterized protein</fullName>
    </submittedName>
</protein>
<gene>
    <name evidence="2" type="ORF">V6N11_056600</name>
</gene>
<evidence type="ECO:0000313" key="3">
    <source>
        <dbReference type="Proteomes" id="UP001396334"/>
    </source>
</evidence>
<organism evidence="2 3">
    <name type="scientific">Hibiscus sabdariffa</name>
    <name type="common">roselle</name>
    <dbReference type="NCBI Taxonomy" id="183260"/>
    <lineage>
        <taxon>Eukaryota</taxon>
        <taxon>Viridiplantae</taxon>
        <taxon>Streptophyta</taxon>
        <taxon>Embryophyta</taxon>
        <taxon>Tracheophyta</taxon>
        <taxon>Spermatophyta</taxon>
        <taxon>Magnoliopsida</taxon>
        <taxon>eudicotyledons</taxon>
        <taxon>Gunneridae</taxon>
        <taxon>Pentapetalae</taxon>
        <taxon>rosids</taxon>
        <taxon>malvids</taxon>
        <taxon>Malvales</taxon>
        <taxon>Malvaceae</taxon>
        <taxon>Malvoideae</taxon>
        <taxon>Hibiscus</taxon>
    </lineage>
</organism>
<comment type="caution">
    <text evidence="2">The sequence shown here is derived from an EMBL/GenBank/DDBJ whole genome shotgun (WGS) entry which is preliminary data.</text>
</comment>
<evidence type="ECO:0000256" key="1">
    <source>
        <dbReference type="SAM" id="MobiDB-lite"/>
    </source>
</evidence>
<feature type="region of interest" description="Disordered" evidence="1">
    <location>
        <begin position="58"/>
        <end position="77"/>
    </location>
</feature>
<keyword evidence="3" id="KW-1185">Reference proteome</keyword>
<sequence>MLFPIALDFEGWLVLPSKRKRNRNLKSNDTTEKTRAPRSLHLLRDIQLLTMEACCGDTSRQIHSGKTKSSTTPLAKQ</sequence>
<name>A0ABR2T4Y1_9ROSI</name>
<accession>A0ABR2T4Y1</accession>
<proteinExistence type="predicted"/>
<evidence type="ECO:0000313" key="2">
    <source>
        <dbReference type="EMBL" id="KAK9032329.1"/>
    </source>
</evidence>
<dbReference type="Proteomes" id="UP001396334">
    <property type="component" value="Unassembled WGS sequence"/>
</dbReference>
<dbReference type="EMBL" id="JBBPBN010000009">
    <property type="protein sequence ID" value="KAK9032329.1"/>
    <property type="molecule type" value="Genomic_DNA"/>
</dbReference>
<reference evidence="2 3" key="1">
    <citation type="journal article" date="2024" name="G3 (Bethesda)">
        <title>Genome assembly of Hibiscus sabdariffa L. provides insights into metabolisms of medicinal natural products.</title>
        <authorList>
            <person name="Kim T."/>
        </authorList>
    </citation>
    <scope>NUCLEOTIDE SEQUENCE [LARGE SCALE GENOMIC DNA]</scope>
    <source>
        <strain evidence="2">TK-2024</strain>
        <tissue evidence="2">Old leaves</tissue>
    </source>
</reference>